<proteinExistence type="predicted"/>
<dbReference type="PATRIC" id="fig|43658.6.peg.5776"/>
<evidence type="ECO:0000313" key="1">
    <source>
        <dbReference type="EMBL" id="KNC67859.1"/>
    </source>
</evidence>
<evidence type="ECO:0000313" key="2">
    <source>
        <dbReference type="Proteomes" id="UP000036850"/>
    </source>
</evidence>
<sequence length="172" mass="19911">MSAKNYIYRFCLSLLLMIFPVHVAFSKGVISISRASYALSVENREAVDLVSGSVFVKPNKELYFWFEFQGGQEALNILEQFGYLSVKTIWRSGITTTDNIEVGISQEKWLLNRRSLRKMFKEKGYFTFRTFSYKATLRNGKYEVLVKDGRNKAVSMIGENRAYRPSIKVRKS</sequence>
<name>A0A0L0ETX0_9GAMM</name>
<protein>
    <submittedName>
        <fullName evidence="1">Uncharacterized protein</fullName>
    </submittedName>
</protein>
<dbReference type="EMBL" id="LFZX01000046">
    <property type="protein sequence ID" value="KNC67859.1"/>
    <property type="molecule type" value="Genomic_DNA"/>
</dbReference>
<dbReference type="AlphaFoldDB" id="A0A0L0ETX0"/>
<comment type="caution">
    <text evidence="1">The sequence shown here is derived from an EMBL/GenBank/DDBJ whole genome shotgun (WGS) entry which is preliminary data.</text>
</comment>
<accession>A0A0L0ETX0</accession>
<dbReference type="Proteomes" id="UP000036850">
    <property type="component" value="Unassembled WGS sequence"/>
</dbReference>
<reference evidence="2" key="1">
    <citation type="submission" date="2015-07" db="EMBL/GenBank/DDBJ databases">
        <title>Draft genome sequence of a Pseudoalteromonas rubra strain, OCN096, isolated from Kaneohe Bay, Oahu, Hawaii.</title>
        <authorList>
            <person name="Beurmann S."/>
            <person name="Ushijima B."/>
            <person name="Belcaid M."/>
            <person name="Callahan S.M."/>
            <person name="Aeby G.S."/>
        </authorList>
    </citation>
    <scope>NUCLEOTIDE SEQUENCE [LARGE SCALE GENOMIC DNA]</scope>
    <source>
        <strain evidence="2">OCN096</strain>
    </source>
</reference>
<organism evidence="1 2">
    <name type="scientific">Pseudoalteromonas rubra</name>
    <dbReference type="NCBI Taxonomy" id="43658"/>
    <lineage>
        <taxon>Bacteria</taxon>
        <taxon>Pseudomonadati</taxon>
        <taxon>Pseudomonadota</taxon>
        <taxon>Gammaproteobacteria</taxon>
        <taxon>Alteromonadales</taxon>
        <taxon>Pseudoalteromonadaceae</taxon>
        <taxon>Pseudoalteromonas</taxon>
    </lineage>
</organism>
<gene>
    <name evidence="1" type="ORF">AC626_08230</name>
</gene>